<reference evidence="7" key="1">
    <citation type="submission" date="2022-06" db="EMBL/GenBank/DDBJ databases">
        <title>Vallitalea longa sp. nov., an anaerobic bacterium isolated from marine sediment.</title>
        <authorList>
            <person name="Hirano S."/>
            <person name="Terahara T."/>
            <person name="Mori K."/>
            <person name="Hamada M."/>
            <person name="Matsumoto R."/>
            <person name="Kobayashi T."/>
        </authorList>
    </citation>
    <scope>NUCLEOTIDE SEQUENCE</scope>
    <source>
        <strain evidence="7">SH18-1</strain>
    </source>
</reference>
<evidence type="ECO:0000259" key="6">
    <source>
        <dbReference type="Pfam" id="PF08281"/>
    </source>
</evidence>
<evidence type="ECO:0000313" key="7">
    <source>
        <dbReference type="EMBL" id="GKX31838.1"/>
    </source>
</evidence>
<dbReference type="InterPro" id="IPR014284">
    <property type="entry name" value="RNA_pol_sigma-70_dom"/>
</dbReference>
<dbReference type="InterPro" id="IPR013324">
    <property type="entry name" value="RNA_pol_sigma_r3/r4-like"/>
</dbReference>
<evidence type="ECO:0000259" key="5">
    <source>
        <dbReference type="Pfam" id="PF04542"/>
    </source>
</evidence>
<dbReference type="SUPFAM" id="SSF88946">
    <property type="entry name" value="Sigma2 domain of RNA polymerase sigma factors"/>
    <property type="match status" value="1"/>
</dbReference>
<gene>
    <name evidence="7" type="ORF">SH1V18_43180</name>
</gene>
<dbReference type="Proteomes" id="UP001144256">
    <property type="component" value="Unassembled WGS sequence"/>
</dbReference>
<protein>
    <submittedName>
        <fullName evidence="7">RNA polymerase sigma factor</fullName>
    </submittedName>
</protein>
<feature type="domain" description="RNA polymerase sigma-70 region 2" evidence="5">
    <location>
        <begin position="19"/>
        <end position="86"/>
    </location>
</feature>
<dbReference type="GO" id="GO:0016987">
    <property type="term" value="F:sigma factor activity"/>
    <property type="evidence" value="ECO:0007669"/>
    <property type="project" value="UniProtKB-KW"/>
</dbReference>
<evidence type="ECO:0000313" key="8">
    <source>
        <dbReference type="Proteomes" id="UP001144256"/>
    </source>
</evidence>
<organism evidence="7 8">
    <name type="scientific">Vallitalea longa</name>
    <dbReference type="NCBI Taxonomy" id="2936439"/>
    <lineage>
        <taxon>Bacteria</taxon>
        <taxon>Bacillati</taxon>
        <taxon>Bacillota</taxon>
        <taxon>Clostridia</taxon>
        <taxon>Lachnospirales</taxon>
        <taxon>Vallitaleaceae</taxon>
        <taxon>Vallitalea</taxon>
    </lineage>
</organism>
<dbReference type="GO" id="GO:0006352">
    <property type="term" value="P:DNA-templated transcription initiation"/>
    <property type="evidence" value="ECO:0007669"/>
    <property type="project" value="InterPro"/>
</dbReference>
<dbReference type="InterPro" id="IPR013249">
    <property type="entry name" value="RNA_pol_sigma70_r4_t2"/>
</dbReference>
<name>A0A9W5YGF3_9FIRM</name>
<evidence type="ECO:0000256" key="2">
    <source>
        <dbReference type="ARBA" id="ARBA00023015"/>
    </source>
</evidence>
<dbReference type="SUPFAM" id="SSF88659">
    <property type="entry name" value="Sigma3 and sigma4 domains of RNA polymerase sigma factors"/>
    <property type="match status" value="1"/>
</dbReference>
<keyword evidence="8" id="KW-1185">Reference proteome</keyword>
<dbReference type="InterPro" id="IPR039425">
    <property type="entry name" value="RNA_pol_sigma-70-like"/>
</dbReference>
<evidence type="ECO:0000256" key="3">
    <source>
        <dbReference type="ARBA" id="ARBA00023082"/>
    </source>
</evidence>
<dbReference type="InterPro" id="IPR036388">
    <property type="entry name" value="WH-like_DNA-bd_sf"/>
</dbReference>
<dbReference type="PANTHER" id="PTHR43133:SF51">
    <property type="entry name" value="RNA POLYMERASE SIGMA FACTOR"/>
    <property type="match status" value="1"/>
</dbReference>
<sequence length="190" mass="22654">MDDSIEKLIERDQIAFRALVEEYQNRFLSMAYKYTNDYNDAEDLCQEIFIKIYQNISSFKNKSKLSTWLYKIAINTCIDWGRKDKRNLSSLMNFGDKEVKQVKSNHNTEDIIIYKEYQKVIHNTVYSLKDKYKSIIILYHFNQLTYKEISSILNISTKTIETRLYRARKQIKTKLIKEGFGGEIIELQKT</sequence>
<dbReference type="Gene3D" id="1.10.10.10">
    <property type="entry name" value="Winged helix-like DNA-binding domain superfamily/Winged helix DNA-binding domain"/>
    <property type="match status" value="1"/>
</dbReference>
<dbReference type="Gene3D" id="1.10.1740.10">
    <property type="match status" value="1"/>
</dbReference>
<keyword evidence="3" id="KW-0731">Sigma factor</keyword>
<dbReference type="InterPro" id="IPR007627">
    <property type="entry name" value="RNA_pol_sigma70_r2"/>
</dbReference>
<evidence type="ECO:0000256" key="1">
    <source>
        <dbReference type="ARBA" id="ARBA00010641"/>
    </source>
</evidence>
<comment type="caution">
    <text evidence="7">The sequence shown here is derived from an EMBL/GenBank/DDBJ whole genome shotgun (WGS) entry which is preliminary data.</text>
</comment>
<dbReference type="InterPro" id="IPR013325">
    <property type="entry name" value="RNA_pol_sigma_r2"/>
</dbReference>
<keyword evidence="4" id="KW-0804">Transcription</keyword>
<dbReference type="Pfam" id="PF04542">
    <property type="entry name" value="Sigma70_r2"/>
    <property type="match status" value="1"/>
</dbReference>
<dbReference type="Pfam" id="PF08281">
    <property type="entry name" value="Sigma70_r4_2"/>
    <property type="match status" value="1"/>
</dbReference>
<dbReference type="NCBIfam" id="TIGR02937">
    <property type="entry name" value="sigma70-ECF"/>
    <property type="match status" value="1"/>
</dbReference>
<comment type="similarity">
    <text evidence="1">Belongs to the sigma-70 factor family. ECF subfamily.</text>
</comment>
<feature type="domain" description="RNA polymerase sigma factor 70 region 4 type 2" evidence="6">
    <location>
        <begin position="125"/>
        <end position="171"/>
    </location>
</feature>
<evidence type="ECO:0000256" key="4">
    <source>
        <dbReference type="ARBA" id="ARBA00023163"/>
    </source>
</evidence>
<dbReference type="CDD" id="cd06171">
    <property type="entry name" value="Sigma70_r4"/>
    <property type="match status" value="1"/>
</dbReference>
<dbReference type="GO" id="GO:0003677">
    <property type="term" value="F:DNA binding"/>
    <property type="evidence" value="ECO:0007669"/>
    <property type="project" value="InterPro"/>
</dbReference>
<accession>A0A9W5YGF3</accession>
<dbReference type="AlphaFoldDB" id="A0A9W5YGF3"/>
<dbReference type="RefSeq" id="WP_281819156.1">
    <property type="nucleotide sequence ID" value="NZ_BRLB01000022.1"/>
</dbReference>
<proteinExistence type="inferred from homology"/>
<dbReference type="EMBL" id="BRLB01000022">
    <property type="protein sequence ID" value="GKX31838.1"/>
    <property type="molecule type" value="Genomic_DNA"/>
</dbReference>
<dbReference type="PANTHER" id="PTHR43133">
    <property type="entry name" value="RNA POLYMERASE ECF-TYPE SIGMA FACTO"/>
    <property type="match status" value="1"/>
</dbReference>
<keyword evidence="2" id="KW-0805">Transcription regulation</keyword>